<dbReference type="AlphaFoldDB" id="A0A179EQ07"/>
<dbReference type="RefSeq" id="WP_067483714.1">
    <property type="nucleotide sequence ID" value="NZ_BJUG01000001.1"/>
</dbReference>
<sequence length="106" mass="12918">MLEILEQIRKAEEKNEQQMQVLRTEMQQLTKKKEDEIHVIEERKRQELTQLLSEKKQIKEATLQTKQKQLDEEIQQVQQTLAEQYAEHQEHAIDLIIERVKEYVRH</sequence>
<reference evidence="2 5" key="2">
    <citation type="submission" date="2019-07" db="EMBL/GenBank/DDBJ databases">
        <title>Whole genome shotgun sequence of Enterococcus thailandicus NBRC 101867.</title>
        <authorList>
            <person name="Hosoyama A."/>
            <person name="Uohara A."/>
            <person name="Ohji S."/>
            <person name="Ichikawa N."/>
        </authorList>
    </citation>
    <scope>NUCLEOTIDE SEQUENCE [LARGE SCALE GENOMIC DNA]</scope>
    <source>
        <strain evidence="2 5">NBRC 101867</strain>
    </source>
</reference>
<name>A0A179EQ07_ENTTH</name>
<dbReference type="Proteomes" id="UP000321361">
    <property type="component" value="Unassembled WGS sequence"/>
</dbReference>
<evidence type="ECO:0000256" key="1">
    <source>
        <dbReference type="SAM" id="Coils"/>
    </source>
</evidence>
<dbReference type="EMBL" id="BJUG01000001">
    <property type="protein sequence ID" value="GEK35849.1"/>
    <property type="molecule type" value="Genomic_DNA"/>
</dbReference>
<evidence type="ECO:0000313" key="3">
    <source>
        <dbReference type="EMBL" id="OAQ55325.1"/>
    </source>
</evidence>
<feature type="coiled-coil region" evidence="1">
    <location>
        <begin position="1"/>
        <end position="87"/>
    </location>
</feature>
<evidence type="ECO:0000313" key="2">
    <source>
        <dbReference type="EMBL" id="GEK35849.1"/>
    </source>
</evidence>
<dbReference type="EMBL" id="LWMN01000013">
    <property type="protein sequence ID" value="OAQ55325.1"/>
    <property type="molecule type" value="Genomic_DNA"/>
</dbReference>
<evidence type="ECO:0008006" key="6">
    <source>
        <dbReference type="Google" id="ProtNLM"/>
    </source>
</evidence>
<dbReference type="GeneID" id="77486557"/>
<keyword evidence="1" id="KW-0175">Coiled coil</keyword>
<dbReference type="KEGG" id="eth:CK496_02780"/>
<organism evidence="3 4">
    <name type="scientific">Enterococcus thailandicus</name>
    <dbReference type="NCBI Taxonomy" id="417368"/>
    <lineage>
        <taxon>Bacteria</taxon>
        <taxon>Bacillati</taxon>
        <taxon>Bacillota</taxon>
        <taxon>Bacilli</taxon>
        <taxon>Lactobacillales</taxon>
        <taxon>Enterococcaceae</taxon>
        <taxon>Enterococcus</taxon>
    </lineage>
</organism>
<evidence type="ECO:0000313" key="5">
    <source>
        <dbReference type="Proteomes" id="UP000321361"/>
    </source>
</evidence>
<reference evidence="3 4" key="1">
    <citation type="submission" date="2016-04" db="EMBL/GenBank/DDBJ databases">
        <title>Draft genome of an Enterococcus thailandicus strain isolated from bovine feces.</title>
        <authorList>
            <person name="Beukers A.G."/>
            <person name="Zaheer R."/>
            <person name="Goji N."/>
            <person name="Cook S.R."/>
            <person name="Amoako K."/>
            <person name="Chaves A.V."/>
            <person name="Ward M.P."/>
            <person name="Mcallister T.A."/>
        </authorList>
    </citation>
    <scope>NUCLEOTIDE SEQUENCE [LARGE SCALE GENOMIC DNA]</scope>
    <source>
        <strain evidence="3 4">F0711D 46</strain>
    </source>
</reference>
<dbReference type="Proteomes" id="UP000078516">
    <property type="component" value="Unassembled WGS sequence"/>
</dbReference>
<gene>
    <name evidence="3" type="ORF">A6E74_07455</name>
    <name evidence="2" type="ORF">ETH01_01360</name>
</gene>
<evidence type="ECO:0000313" key="4">
    <source>
        <dbReference type="Proteomes" id="UP000078516"/>
    </source>
</evidence>
<proteinExistence type="predicted"/>
<protein>
    <recommendedName>
        <fullName evidence="6">V-type ATP synthase subunit G</fullName>
    </recommendedName>
</protein>
<comment type="caution">
    <text evidence="3">The sequence shown here is derived from an EMBL/GenBank/DDBJ whole genome shotgun (WGS) entry which is preliminary data.</text>
</comment>
<accession>A0A179EQ07</accession>
<keyword evidence="4" id="KW-1185">Reference proteome</keyword>